<dbReference type="EMBL" id="CP118848">
    <property type="protein sequence ID" value="WHI60040.1"/>
    <property type="molecule type" value="Genomic_DNA"/>
</dbReference>
<dbReference type="RefSeq" id="WP_282862269.1">
    <property type="nucleotide sequence ID" value="NZ_CP118848.1"/>
</dbReference>
<gene>
    <name evidence="1" type="ORF">PYH69_15400</name>
</gene>
<reference evidence="1" key="1">
    <citation type="journal article" date="2023" name="Antibiotics">
        <title>Prevalence and Molecular Characterization of Methicillin-Resistant Staphylococci (MRS) and Mammaliicocci (MRM) in Dromedary Camels from Algeria: First Detection of SCCmec-mecC Hybrid in Methicillin-Resistant Mammaliicoccus lentus.</title>
        <authorList>
            <person name="Belhout C."/>
            <person name="Boyen F."/>
            <person name="Vereecke N."/>
            <person name="Theuns S."/>
            <person name="Taibi N."/>
            <person name="Stegger M."/>
            <person name="de la Fe-Rodriguez P.Y."/>
            <person name="Bouayad L."/>
            <person name="Elgroud R."/>
            <person name="Butaye P."/>
        </authorList>
    </citation>
    <scope>NUCLEOTIDE SEQUENCE</scope>
    <source>
        <strain evidence="1">7048</strain>
    </source>
</reference>
<name>A0AAX3W5J9_MAMLE</name>
<protein>
    <submittedName>
        <fullName evidence="1">Uncharacterized protein</fullName>
    </submittedName>
</protein>
<dbReference type="Proteomes" id="UP001223261">
    <property type="component" value="Chromosome"/>
</dbReference>
<accession>A0AAX3W5J9</accession>
<proteinExistence type="predicted"/>
<evidence type="ECO:0000313" key="2">
    <source>
        <dbReference type="Proteomes" id="UP001223261"/>
    </source>
</evidence>
<organism evidence="1 2">
    <name type="scientific">Mammaliicoccus lentus</name>
    <name type="common">Staphylococcus lentus</name>
    <dbReference type="NCBI Taxonomy" id="42858"/>
    <lineage>
        <taxon>Bacteria</taxon>
        <taxon>Bacillati</taxon>
        <taxon>Bacillota</taxon>
        <taxon>Bacilli</taxon>
        <taxon>Bacillales</taxon>
        <taxon>Staphylococcaceae</taxon>
        <taxon>Mammaliicoccus</taxon>
    </lineage>
</organism>
<dbReference type="AlphaFoldDB" id="A0AAX3W5J9"/>
<evidence type="ECO:0000313" key="1">
    <source>
        <dbReference type="EMBL" id="WHI60040.1"/>
    </source>
</evidence>
<sequence>MKIREEFSIHETLDNLLNVKIKSRNQIIGILLQTLLDIQIYNNDSPKLGKFEIYQNKKLSRINYISKNRIFSIHLPFTIKKEDFTFKIFDNNIDIIIDYQILKVLQKFHQKHWFNDRNYVGDFYDKLDEFDEIIKDEEIQVGSVVEKIYYLILKLNNYEVGYIRFDYDPSGENGEIHPLYHFDVNCVENATFKIGLNGKWDSYDMFDLFDSTTKCYFINKEL</sequence>